<reference evidence="2 3" key="1">
    <citation type="submission" date="2024-02" db="EMBL/GenBank/DDBJ databases">
        <title>A draft genome for the cacao thread blight pathogen Marasmius crinis-equi.</title>
        <authorList>
            <person name="Cohen S.P."/>
            <person name="Baruah I.K."/>
            <person name="Amoako-Attah I."/>
            <person name="Bukari Y."/>
            <person name="Meinhardt L.W."/>
            <person name="Bailey B.A."/>
        </authorList>
    </citation>
    <scope>NUCLEOTIDE SEQUENCE [LARGE SCALE GENOMIC DNA]</scope>
    <source>
        <strain evidence="2 3">GH-76</strain>
    </source>
</reference>
<evidence type="ECO:0000256" key="1">
    <source>
        <dbReference type="SAM" id="MobiDB-lite"/>
    </source>
</evidence>
<proteinExistence type="predicted"/>
<evidence type="ECO:0000313" key="3">
    <source>
        <dbReference type="Proteomes" id="UP001465976"/>
    </source>
</evidence>
<dbReference type="EMBL" id="JBAHYK010000723">
    <property type="protein sequence ID" value="KAL0571738.1"/>
    <property type="molecule type" value="Genomic_DNA"/>
</dbReference>
<gene>
    <name evidence="2" type="ORF">V5O48_010220</name>
</gene>
<organism evidence="2 3">
    <name type="scientific">Marasmius crinis-equi</name>
    <dbReference type="NCBI Taxonomy" id="585013"/>
    <lineage>
        <taxon>Eukaryota</taxon>
        <taxon>Fungi</taxon>
        <taxon>Dikarya</taxon>
        <taxon>Basidiomycota</taxon>
        <taxon>Agaricomycotina</taxon>
        <taxon>Agaricomycetes</taxon>
        <taxon>Agaricomycetidae</taxon>
        <taxon>Agaricales</taxon>
        <taxon>Marasmiineae</taxon>
        <taxon>Marasmiaceae</taxon>
        <taxon>Marasmius</taxon>
    </lineage>
</organism>
<keyword evidence="3" id="KW-1185">Reference proteome</keyword>
<feature type="region of interest" description="Disordered" evidence="1">
    <location>
        <begin position="63"/>
        <end position="82"/>
    </location>
</feature>
<accession>A0ABR3F8Y5</accession>
<feature type="compositionally biased region" description="Polar residues" evidence="1">
    <location>
        <begin position="63"/>
        <end position="77"/>
    </location>
</feature>
<sequence length="270" mass="29982">MSFSLHQRDAHTLDFVFAPHNSDTVSGSIEYEPLLSLSVNSTQISEGFVLRLKSETGIIIGQRSNQSTPAVPQGDSDSVTELEDDEAGVTGARFPPEMDPEERKRVLADLYDQGYIQRATIIARAHDIDLNECIQRTRIRSPSTYNPTPRPVFGTRALWLFTSDRVYLAPRSNVDPGEHRTPNKPALMKIEDASASTNLELTEDTLALIPNASPSVNRLWRSVDTASPTAVKREISRTFYPDSVVAPSQSDEIEFIPDTPKNKRRATDTA</sequence>
<evidence type="ECO:0008006" key="4">
    <source>
        <dbReference type="Google" id="ProtNLM"/>
    </source>
</evidence>
<name>A0ABR3F8Y5_9AGAR</name>
<dbReference type="Proteomes" id="UP001465976">
    <property type="component" value="Unassembled WGS sequence"/>
</dbReference>
<feature type="region of interest" description="Disordered" evidence="1">
    <location>
        <begin position="250"/>
        <end position="270"/>
    </location>
</feature>
<comment type="caution">
    <text evidence="2">The sequence shown here is derived from an EMBL/GenBank/DDBJ whole genome shotgun (WGS) entry which is preliminary data.</text>
</comment>
<evidence type="ECO:0000313" key="2">
    <source>
        <dbReference type="EMBL" id="KAL0571738.1"/>
    </source>
</evidence>
<protein>
    <recommendedName>
        <fullName evidence="4">UBA domain-containing protein</fullName>
    </recommendedName>
</protein>